<sequence>MKQSAAKTLGVAALGAAFAAAGAGAANAAPAVPDATGALGAATSTLPTAQVADTLPAGGPEAVAAGQNALGSTLQAAAPTVDKLGESTKDAADRGKPAADPLSGLLGGLPVAGALPLQGGLPTQGLPVEGLPLG</sequence>
<name>A0ABY4PUF3_9ACTN</name>
<organism evidence="3 4">
    <name type="scientific">Streptomyces durmitorensis</name>
    <dbReference type="NCBI Taxonomy" id="319947"/>
    <lineage>
        <taxon>Bacteria</taxon>
        <taxon>Bacillati</taxon>
        <taxon>Actinomycetota</taxon>
        <taxon>Actinomycetes</taxon>
        <taxon>Kitasatosporales</taxon>
        <taxon>Streptomycetaceae</taxon>
        <taxon>Streptomyces</taxon>
    </lineage>
</organism>
<feature type="chain" id="PRO_5047429526" evidence="2">
    <location>
        <begin position="29"/>
        <end position="134"/>
    </location>
</feature>
<keyword evidence="2" id="KW-0732">Signal</keyword>
<keyword evidence="3" id="KW-0547">Nucleotide-binding</keyword>
<feature type="region of interest" description="Disordered" evidence="1">
    <location>
        <begin position="80"/>
        <end position="103"/>
    </location>
</feature>
<protein>
    <submittedName>
        <fullName evidence="3">ATP-binding protein</fullName>
    </submittedName>
</protein>
<proteinExistence type="predicted"/>
<feature type="compositionally biased region" description="Basic and acidic residues" evidence="1">
    <location>
        <begin position="83"/>
        <end position="97"/>
    </location>
</feature>
<feature type="signal peptide" evidence="2">
    <location>
        <begin position="1"/>
        <end position="28"/>
    </location>
</feature>
<evidence type="ECO:0000313" key="3">
    <source>
        <dbReference type="EMBL" id="UQT56697.1"/>
    </source>
</evidence>
<accession>A0ABY4PUF3</accession>
<gene>
    <name evidence="3" type="ORF">M4V62_17220</name>
</gene>
<dbReference type="RefSeq" id="WP_249588151.1">
    <property type="nucleotide sequence ID" value="NZ_BAAAQL010000010.1"/>
</dbReference>
<evidence type="ECO:0000256" key="1">
    <source>
        <dbReference type="SAM" id="MobiDB-lite"/>
    </source>
</evidence>
<dbReference type="GO" id="GO:0005524">
    <property type="term" value="F:ATP binding"/>
    <property type="evidence" value="ECO:0007669"/>
    <property type="project" value="UniProtKB-KW"/>
</dbReference>
<keyword evidence="4" id="KW-1185">Reference proteome</keyword>
<dbReference type="EMBL" id="CP097289">
    <property type="protein sequence ID" value="UQT56697.1"/>
    <property type="molecule type" value="Genomic_DNA"/>
</dbReference>
<evidence type="ECO:0000256" key="2">
    <source>
        <dbReference type="SAM" id="SignalP"/>
    </source>
</evidence>
<keyword evidence="3" id="KW-0067">ATP-binding</keyword>
<evidence type="ECO:0000313" key="4">
    <source>
        <dbReference type="Proteomes" id="UP000829992"/>
    </source>
</evidence>
<dbReference type="Proteomes" id="UP000829992">
    <property type="component" value="Chromosome"/>
</dbReference>
<reference evidence="3 4" key="1">
    <citation type="submission" date="2022-05" db="EMBL/GenBank/DDBJ databases">
        <authorList>
            <person name="Zhou X."/>
            <person name="Li K."/>
            <person name="Man Y."/>
        </authorList>
    </citation>
    <scope>NUCLEOTIDE SEQUENCE [LARGE SCALE GENOMIC DNA]</scope>
    <source>
        <strain evidence="3 4">MS405</strain>
    </source>
</reference>